<dbReference type="Gene3D" id="3.40.190.10">
    <property type="entry name" value="Periplasmic binding protein-like II"/>
    <property type="match status" value="2"/>
</dbReference>
<gene>
    <name evidence="3" type="ORF">GCM10010910_15010</name>
</gene>
<dbReference type="RefSeq" id="WP_188700759.1">
    <property type="nucleotide sequence ID" value="NZ_BMMQ01000003.1"/>
</dbReference>
<dbReference type="InterPro" id="IPR050490">
    <property type="entry name" value="Bact_solute-bd_prot1"/>
</dbReference>
<keyword evidence="4" id="KW-1185">Reference proteome</keyword>
<evidence type="ECO:0000313" key="4">
    <source>
        <dbReference type="Proteomes" id="UP000638043"/>
    </source>
</evidence>
<dbReference type="Proteomes" id="UP000638043">
    <property type="component" value="Unassembled WGS sequence"/>
</dbReference>
<dbReference type="SUPFAM" id="SSF53850">
    <property type="entry name" value="Periplasmic binding protein-like II"/>
    <property type="match status" value="1"/>
</dbReference>
<keyword evidence="1 2" id="KW-0732">Signal</keyword>
<sequence>MRINRKLGISVASLAIAGVALTGCGAGGAADSDSPDELTWMAMLHMPTTPEPGGVVETALEEHTRVGLDFQWIPAASASEKLNAAIASDKLADIVTLQQIDSSSIRKALASGQFWDVEKYLSEFPNLSKIDPQIVEAAMLDGHLYGVPIQKPKARYGVVIRQDWLDNLGLEVPHTIEELTEVAHAFAHNDPDGNGKDDTEGMYDRDESFYIGFRILSGYFGAGADFELNDDGEVVASFTTDAYKEAMEWYRGLYEDGSVNQEFVTLQKQHQQDGIAKGAAGIAMAGFTAVPNYIATARSVDPETPMEWAMVNDMTYKDVPRRILTDTNGGFGGWLSFPKSNIQNEDELRVALGMIDKLLDEEAYGIMTNGIEGEHYEVDADGVITMLDQAAWERDVQPFASSRPSDTLVTYPNTDPYVNEGAELTAENDDYAITNVAQPLTSETFDARWTQVEQAAQDAYNKYIVGQIDMAGYEAAIDELLAGDLGKIQAEYTEAYRAVNG</sequence>
<feature type="signal peptide" evidence="2">
    <location>
        <begin position="1"/>
        <end position="22"/>
    </location>
</feature>
<name>A0ABQ2N1J8_9MICO</name>
<comment type="caution">
    <text evidence="3">The sequence shown here is derived from an EMBL/GenBank/DDBJ whole genome shotgun (WGS) entry which is preliminary data.</text>
</comment>
<reference evidence="4" key="1">
    <citation type="journal article" date="2019" name="Int. J. Syst. Evol. Microbiol.">
        <title>The Global Catalogue of Microorganisms (GCM) 10K type strain sequencing project: providing services to taxonomists for standard genome sequencing and annotation.</title>
        <authorList>
            <consortium name="The Broad Institute Genomics Platform"/>
            <consortium name="The Broad Institute Genome Sequencing Center for Infectious Disease"/>
            <person name="Wu L."/>
            <person name="Ma J."/>
        </authorList>
    </citation>
    <scope>NUCLEOTIDE SEQUENCE [LARGE SCALE GENOMIC DNA]</scope>
    <source>
        <strain evidence="4">CGMCC 4.7181</strain>
    </source>
</reference>
<feature type="chain" id="PRO_5047439472" evidence="2">
    <location>
        <begin position="23"/>
        <end position="501"/>
    </location>
</feature>
<dbReference type="EMBL" id="BMMQ01000003">
    <property type="protein sequence ID" value="GGO63152.1"/>
    <property type="molecule type" value="Genomic_DNA"/>
</dbReference>
<evidence type="ECO:0000256" key="2">
    <source>
        <dbReference type="SAM" id="SignalP"/>
    </source>
</evidence>
<accession>A0ABQ2N1J8</accession>
<evidence type="ECO:0000313" key="3">
    <source>
        <dbReference type="EMBL" id="GGO63152.1"/>
    </source>
</evidence>
<proteinExistence type="predicted"/>
<dbReference type="PANTHER" id="PTHR43649:SF33">
    <property type="entry name" value="POLYGALACTURONAN_RHAMNOGALACTURONAN-BINDING PROTEIN YTCQ"/>
    <property type="match status" value="1"/>
</dbReference>
<organism evidence="3 4">
    <name type="scientific">Microbacterium nanhaiense</name>
    <dbReference type="NCBI Taxonomy" id="1301026"/>
    <lineage>
        <taxon>Bacteria</taxon>
        <taxon>Bacillati</taxon>
        <taxon>Actinomycetota</taxon>
        <taxon>Actinomycetes</taxon>
        <taxon>Micrococcales</taxon>
        <taxon>Microbacteriaceae</taxon>
        <taxon>Microbacterium</taxon>
    </lineage>
</organism>
<evidence type="ECO:0000256" key="1">
    <source>
        <dbReference type="ARBA" id="ARBA00022729"/>
    </source>
</evidence>
<dbReference type="PROSITE" id="PS51257">
    <property type="entry name" value="PROKAR_LIPOPROTEIN"/>
    <property type="match status" value="1"/>
</dbReference>
<protein>
    <submittedName>
        <fullName evidence="3">Sugar ABC transporter substrate-binding protein</fullName>
    </submittedName>
</protein>
<dbReference type="PANTHER" id="PTHR43649">
    <property type="entry name" value="ARABINOSE-BINDING PROTEIN-RELATED"/>
    <property type="match status" value="1"/>
</dbReference>